<protein>
    <submittedName>
        <fullName evidence="2">Uncharacterized protein</fullName>
    </submittedName>
</protein>
<keyword evidence="1" id="KW-0472">Membrane</keyword>
<evidence type="ECO:0000313" key="3">
    <source>
        <dbReference type="Proteomes" id="UP000663842"/>
    </source>
</evidence>
<keyword evidence="1" id="KW-0812">Transmembrane</keyword>
<feature type="transmembrane region" description="Helical" evidence="1">
    <location>
        <begin position="61"/>
        <end position="82"/>
    </location>
</feature>
<dbReference type="EMBL" id="CAJOBF010004371">
    <property type="protein sequence ID" value="CAF4135634.1"/>
    <property type="molecule type" value="Genomic_DNA"/>
</dbReference>
<organism evidence="2 3">
    <name type="scientific">Rotaria magnacalcarata</name>
    <dbReference type="NCBI Taxonomy" id="392030"/>
    <lineage>
        <taxon>Eukaryota</taxon>
        <taxon>Metazoa</taxon>
        <taxon>Spiralia</taxon>
        <taxon>Gnathifera</taxon>
        <taxon>Rotifera</taxon>
        <taxon>Eurotatoria</taxon>
        <taxon>Bdelloidea</taxon>
        <taxon>Philodinida</taxon>
        <taxon>Philodinidae</taxon>
        <taxon>Rotaria</taxon>
    </lineage>
</organism>
<dbReference type="AlphaFoldDB" id="A0A819XDM4"/>
<keyword evidence="1" id="KW-1133">Transmembrane helix</keyword>
<proteinExistence type="predicted"/>
<sequence>MKLYSLGGNIISSSESFSINARDSKALVVNYYSFAAAAAAAAIISIKSGLFCKDVDVGADLGVVVILMFVEMLMIILIILFLKYLHLAFIVVVVDNSSLNEHEVNENN</sequence>
<evidence type="ECO:0000313" key="2">
    <source>
        <dbReference type="EMBL" id="CAF4135634.1"/>
    </source>
</evidence>
<comment type="caution">
    <text evidence="2">The sequence shown here is derived from an EMBL/GenBank/DDBJ whole genome shotgun (WGS) entry which is preliminary data.</text>
</comment>
<reference evidence="2" key="1">
    <citation type="submission" date="2021-02" db="EMBL/GenBank/DDBJ databases">
        <authorList>
            <person name="Nowell W R."/>
        </authorList>
    </citation>
    <scope>NUCLEOTIDE SEQUENCE</scope>
</reference>
<accession>A0A819XDM4</accession>
<feature type="transmembrane region" description="Helical" evidence="1">
    <location>
        <begin position="27"/>
        <end position="46"/>
    </location>
</feature>
<evidence type="ECO:0000256" key="1">
    <source>
        <dbReference type="SAM" id="Phobius"/>
    </source>
</evidence>
<dbReference type="Proteomes" id="UP000663842">
    <property type="component" value="Unassembled WGS sequence"/>
</dbReference>
<gene>
    <name evidence="2" type="ORF">UXM345_LOCUS24265</name>
</gene>
<name>A0A819XDM4_9BILA</name>